<name>A0A9P5SEA6_9FUNG</name>
<feature type="non-terminal residue" evidence="1">
    <location>
        <position position="286"/>
    </location>
</feature>
<accession>A0A9P5SEA6</accession>
<organism evidence="1 2">
    <name type="scientific">Podila minutissima</name>
    <dbReference type="NCBI Taxonomy" id="64525"/>
    <lineage>
        <taxon>Eukaryota</taxon>
        <taxon>Fungi</taxon>
        <taxon>Fungi incertae sedis</taxon>
        <taxon>Mucoromycota</taxon>
        <taxon>Mortierellomycotina</taxon>
        <taxon>Mortierellomycetes</taxon>
        <taxon>Mortierellales</taxon>
        <taxon>Mortierellaceae</taxon>
        <taxon>Podila</taxon>
    </lineage>
</organism>
<dbReference type="Proteomes" id="UP000696485">
    <property type="component" value="Unassembled WGS sequence"/>
</dbReference>
<dbReference type="EMBL" id="JAAAUY010001238">
    <property type="protein sequence ID" value="KAF9323669.1"/>
    <property type="molecule type" value="Genomic_DNA"/>
</dbReference>
<sequence length="286" mass="32144">KEGLPEVTFMGYSREYPRIRVTIFDWKKLAIVEVYSSDIIRHTRVLLSGSLKRLTVHVDDLMQCNELFRAVQINTLLQELNISYYGNDVLFYLEHIVKIWLDSRDSQSPEPSATLDADTSPSSSIQPQTIAHPAIKFLQWDCDSIFSQLSDYSVSILNMATQQHPEALTISNLELLNVVCPPVQPRMSDPIARVLGSVQWSTLKSLKLSGDDIDKWIRLWMSPCSNPFTSPASDVGLQLLSLHLQGIGSASQLLSHVGAMFVHGIAYWSPSVEVLLQNVILEENFS</sequence>
<evidence type="ECO:0000313" key="2">
    <source>
        <dbReference type="Proteomes" id="UP000696485"/>
    </source>
</evidence>
<comment type="caution">
    <text evidence="1">The sequence shown here is derived from an EMBL/GenBank/DDBJ whole genome shotgun (WGS) entry which is preliminary data.</text>
</comment>
<evidence type="ECO:0000313" key="1">
    <source>
        <dbReference type="EMBL" id="KAF9323669.1"/>
    </source>
</evidence>
<protein>
    <submittedName>
        <fullName evidence="1">Uncharacterized protein</fullName>
    </submittedName>
</protein>
<reference evidence="1" key="1">
    <citation type="journal article" date="2020" name="Fungal Divers.">
        <title>Resolving the Mortierellaceae phylogeny through synthesis of multi-gene phylogenetics and phylogenomics.</title>
        <authorList>
            <person name="Vandepol N."/>
            <person name="Liber J."/>
            <person name="Desiro A."/>
            <person name="Na H."/>
            <person name="Kennedy M."/>
            <person name="Barry K."/>
            <person name="Grigoriev I.V."/>
            <person name="Miller A.N."/>
            <person name="O'Donnell K."/>
            <person name="Stajich J.E."/>
            <person name="Bonito G."/>
        </authorList>
    </citation>
    <scope>NUCLEOTIDE SEQUENCE</scope>
    <source>
        <strain evidence="1">NVP1</strain>
    </source>
</reference>
<dbReference type="AlphaFoldDB" id="A0A9P5SEA6"/>
<gene>
    <name evidence="1" type="ORF">BG006_001249</name>
</gene>
<keyword evidence="2" id="KW-1185">Reference proteome</keyword>
<proteinExistence type="predicted"/>